<comment type="similarity">
    <text evidence="1 9 10">Belongs to the ferrochelatase family.</text>
</comment>
<comment type="subcellular location">
    <subcellularLocation>
        <location evidence="9 10">Cytoplasm</location>
    </subcellularLocation>
</comment>
<evidence type="ECO:0000256" key="10">
    <source>
        <dbReference type="RuleBase" id="RU000607"/>
    </source>
</evidence>
<organism evidence="11 12">
    <name type="scientific">Edwardsiella anguillarum ET080813</name>
    <dbReference type="NCBI Taxonomy" id="667120"/>
    <lineage>
        <taxon>Bacteria</taxon>
        <taxon>Pseudomonadati</taxon>
        <taxon>Pseudomonadota</taxon>
        <taxon>Gammaproteobacteria</taxon>
        <taxon>Enterobacterales</taxon>
        <taxon>Hafniaceae</taxon>
        <taxon>Edwardsiella</taxon>
    </lineage>
</organism>
<comment type="catalytic activity">
    <reaction evidence="8">
        <text>Fe-coproporphyrin III + 2 H(+) = coproporphyrin III + Fe(2+)</text>
        <dbReference type="Rhea" id="RHEA:49572"/>
        <dbReference type="ChEBI" id="CHEBI:15378"/>
        <dbReference type="ChEBI" id="CHEBI:29033"/>
        <dbReference type="ChEBI" id="CHEBI:68438"/>
        <dbReference type="ChEBI" id="CHEBI:131725"/>
        <dbReference type="EC" id="4.99.1.9"/>
    </reaction>
    <physiologicalReaction direction="right-to-left" evidence="8">
        <dbReference type="Rhea" id="RHEA:49574"/>
    </physiologicalReaction>
</comment>
<dbReference type="GO" id="GO:0004325">
    <property type="term" value="F:ferrochelatase activity"/>
    <property type="evidence" value="ECO:0007669"/>
    <property type="project" value="UniProtKB-UniRule"/>
</dbReference>
<dbReference type="HAMAP" id="MF_00323">
    <property type="entry name" value="Ferrochelatase"/>
    <property type="match status" value="1"/>
</dbReference>
<dbReference type="CDD" id="cd00419">
    <property type="entry name" value="Ferrochelatase_C"/>
    <property type="match status" value="1"/>
</dbReference>
<name>A0A076LV18_9GAMM</name>
<accession>A0A076LV18</accession>
<dbReference type="SUPFAM" id="SSF53800">
    <property type="entry name" value="Chelatase"/>
    <property type="match status" value="1"/>
</dbReference>
<dbReference type="GeneID" id="33940462"/>
<evidence type="ECO:0000256" key="8">
    <source>
        <dbReference type="ARBA" id="ARBA00024536"/>
    </source>
</evidence>
<dbReference type="PANTHER" id="PTHR11108:SF1">
    <property type="entry name" value="FERROCHELATASE, MITOCHONDRIAL"/>
    <property type="match status" value="1"/>
</dbReference>
<dbReference type="InterPro" id="IPR019772">
    <property type="entry name" value="Ferrochelatase_AS"/>
</dbReference>
<keyword evidence="3 9" id="KW-0479">Metal-binding</keyword>
<proteinExistence type="inferred from homology"/>
<keyword evidence="5 9" id="KW-0350">Heme biosynthesis</keyword>
<dbReference type="GO" id="GO:0046872">
    <property type="term" value="F:metal ion binding"/>
    <property type="evidence" value="ECO:0007669"/>
    <property type="project" value="UniProtKB-KW"/>
</dbReference>
<feature type="binding site" evidence="9">
    <location>
        <position position="195"/>
    </location>
    <ligand>
        <name>Fe(2+)</name>
        <dbReference type="ChEBI" id="CHEBI:29033"/>
    </ligand>
</feature>
<dbReference type="GO" id="GO:0005737">
    <property type="term" value="C:cytoplasm"/>
    <property type="evidence" value="ECO:0007669"/>
    <property type="project" value="UniProtKB-SubCell"/>
</dbReference>
<dbReference type="InterPro" id="IPR033659">
    <property type="entry name" value="Ferrochelatase_N"/>
</dbReference>
<evidence type="ECO:0000256" key="7">
    <source>
        <dbReference type="ARBA" id="ARBA00023244"/>
    </source>
</evidence>
<comment type="function">
    <text evidence="9 10">Catalyzes the ferrous insertion into protoporphyrin IX.</text>
</comment>
<dbReference type="UniPathway" id="UPA00252">
    <property type="reaction ID" value="UER00325"/>
</dbReference>
<dbReference type="Proteomes" id="UP000028681">
    <property type="component" value="Chromosome"/>
</dbReference>
<gene>
    <name evidence="9 11" type="primary">hemH</name>
    <name evidence="11" type="ORF">ETEE_2970</name>
</gene>
<evidence type="ECO:0000256" key="5">
    <source>
        <dbReference type="ARBA" id="ARBA00023133"/>
    </source>
</evidence>
<dbReference type="RefSeq" id="WP_034163628.1">
    <property type="nucleotide sequence ID" value="NZ_CP006664.1"/>
</dbReference>
<evidence type="ECO:0000256" key="4">
    <source>
        <dbReference type="ARBA" id="ARBA00023004"/>
    </source>
</evidence>
<dbReference type="FunFam" id="3.40.50.1400:FF:000002">
    <property type="entry name" value="Ferrochelatase"/>
    <property type="match status" value="1"/>
</dbReference>
<evidence type="ECO:0000256" key="9">
    <source>
        <dbReference type="HAMAP-Rule" id="MF_00323"/>
    </source>
</evidence>
<evidence type="ECO:0000313" key="12">
    <source>
        <dbReference type="Proteomes" id="UP000028681"/>
    </source>
</evidence>
<evidence type="ECO:0000256" key="2">
    <source>
        <dbReference type="ARBA" id="ARBA00022490"/>
    </source>
</evidence>
<keyword evidence="4 9" id="KW-0408">Iron</keyword>
<dbReference type="Pfam" id="PF00762">
    <property type="entry name" value="Ferrochelatase"/>
    <property type="match status" value="1"/>
</dbReference>
<dbReference type="NCBIfam" id="TIGR00109">
    <property type="entry name" value="hemH"/>
    <property type="match status" value="1"/>
</dbReference>
<feature type="binding site" evidence="9">
    <location>
        <position position="276"/>
    </location>
    <ligand>
        <name>Fe(2+)</name>
        <dbReference type="ChEBI" id="CHEBI:29033"/>
    </ligand>
</feature>
<evidence type="ECO:0000256" key="3">
    <source>
        <dbReference type="ARBA" id="ARBA00022723"/>
    </source>
</evidence>
<evidence type="ECO:0000256" key="6">
    <source>
        <dbReference type="ARBA" id="ARBA00023239"/>
    </source>
</evidence>
<keyword evidence="7 9" id="KW-0627">Porphyrin biosynthesis</keyword>
<dbReference type="KEGG" id="ete:ETEE_2970"/>
<dbReference type="PROSITE" id="PS00534">
    <property type="entry name" value="FERROCHELATASE"/>
    <property type="match status" value="1"/>
</dbReference>
<protein>
    <recommendedName>
        <fullName evidence="9 10">Ferrochelatase</fullName>
        <ecNumber evidence="9 10">4.98.1.1</ecNumber>
    </recommendedName>
    <alternativeName>
        <fullName evidence="9">Heme synthase</fullName>
    </alternativeName>
    <alternativeName>
        <fullName evidence="9">Protoheme ferro-lyase</fullName>
    </alternativeName>
</protein>
<dbReference type="HOGENOM" id="CLU_018884_0_0_6"/>
<comment type="catalytic activity">
    <reaction evidence="9 10">
        <text>heme b + 2 H(+) = protoporphyrin IX + Fe(2+)</text>
        <dbReference type="Rhea" id="RHEA:22584"/>
        <dbReference type="ChEBI" id="CHEBI:15378"/>
        <dbReference type="ChEBI" id="CHEBI:29033"/>
        <dbReference type="ChEBI" id="CHEBI:57306"/>
        <dbReference type="ChEBI" id="CHEBI:60344"/>
        <dbReference type="EC" id="4.98.1.1"/>
    </reaction>
</comment>
<dbReference type="GO" id="GO:0006783">
    <property type="term" value="P:heme biosynthetic process"/>
    <property type="evidence" value="ECO:0007669"/>
    <property type="project" value="UniProtKB-UniRule"/>
</dbReference>
<dbReference type="Gene3D" id="3.40.50.1400">
    <property type="match status" value="2"/>
</dbReference>
<dbReference type="EC" id="4.98.1.1" evidence="9 10"/>
<dbReference type="CDD" id="cd03411">
    <property type="entry name" value="Ferrochelatase_N"/>
    <property type="match status" value="1"/>
</dbReference>
<dbReference type="InterPro" id="IPR001015">
    <property type="entry name" value="Ferrochelatase"/>
</dbReference>
<evidence type="ECO:0000313" key="11">
    <source>
        <dbReference type="EMBL" id="AIJ09399.1"/>
    </source>
</evidence>
<dbReference type="AlphaFoldDB" id="A0A076LV18"/>
<evidence type="ECO:0000256" key="1">
    <source>
        <dbReference type="ARBA" id="ARBA00007718"/>
    </source>
</evidence>
<sequence>MVAEKNGVLLVNLGTPSAATPAAVKAYLAEFLSDRRVVDLPSWQWQPLLRGLILPRRAPRVARLYQSIWTAQGSPLLYYSQRLCDGLQARLGGAIPVALGMSYGEPSLDRALSALAEAGVTQLTVVPLYPQYSCSTSAAVFDGVAAWLARQRRIPALRFVRDYAQHPAYIAALCQRIRRSAAEHGQPDTLLFSYHGIPQRYADEGDDYPQRCLATTQAVVQALGLTPSQYAVSFQSRFGREPWLTPYTDETVVALAAGGTRHLQVICPGFAADCLETLEEIAVQNREAFLAAGGRHFAYIPALNDDDMQVTLLQQLVTVPAA</sequence>
<dbReference type="EMBL" id="CP006664">
    <property type="protein sequence ID" value="AIJ09399.1"/>
    <property type="molecule type" value="Genomic_DNA"/>
</dbReference>
<keyword evidence="6 9" id="KW-0456">Lyase</keyword>
<dbReference type="InterPro" id="IPR033644">
    <property type="entry name" value="Ferrochelatase_C"/>
</dbReference>
<dbReference type="PANTHER" id="PTHR11108">
    <property type="entry name" value="FERROCHELATASE"/>
    <property type="match status" value="1"/>
</dbReference>
<comment type="pathway">
    <text evidence="9 10">Porphyrin-containing compound metabolism; protoheme biosynthesis; protoheme from protoporphyrin-IX: step 1/1.</text>
</comment>
<reference evidence="11 12" key="1">
    <citation type="journal article" date="2012" name="PLoS ONE">
        <title>Edwardsiella comparative phylogenomics reveal the new intra/inter-species taxonomic relationships, virulence evolution and niche adaptation mechanisms.</title>
        <authorList>
            <person name="Yang M."/>
            <person name="Lv Y."/>
            <person name="Xiao J."/>
            <person name="Wu H."/>
            <person name="Zheng H."/>
            <person name="Liu Q."/>
            <person name="Zhang Y."/>
            <person name="Wang Q."/>
        </authorList>
    </citation>
    <scope>NUCLEOTIDE SEQUENCE [LARGE SCALE GENOMIC DNA]</scope>
    <source>
        <strain evidence="12">080813</strain>
    </source>
</reference>
<keyword evidence="2 9" id="KW-0963">Cytoplasm</keyword>